<dbReference type="AlphaFoldDB" id="A0A6J8EAY2"/>
<protein>
    <submittedName>
        <fullName evidence="1">Uncharacterized protein</fullName>
    </submittedName>
</protein>
<sequence>MYVIPSCIIKSGSFVKLCLEKCTEHNLWFGAGFCNGQADYSPSQLLKSVLDASGFSFAEIEFKQYSEIFFKRYNRMLCVSAYTIYVGSRTEGILGRLYYSVEESDIDAILPFFEEYDVYDAQYYLDEGIEKPDINEDPWEYITGYHTLLCSRKSLFAFYDEEFPGYMKIYCLPNTHFSSSKVPARGKHVYIENTSFQHLVKKTDAKDFNITTETTNHFQTNGPAVTERCFSSSYLFSLKQDSLFNYVLEICVDIIQKEIKITPPKQIRNKINKINGKLGMLLLQLDLGQQRKFKEAILATSTSYYLHLAFTYRRFLLSDANYILDEFENGMFVNPYFKVTYMTAELMGGSGCYTTRTFIGPGKTEEI</sequence>
<reference evidence="1 2" key="1">
    <citation type="submission" date="2020-06" db="EMBL/GenBank/DDBJ databases">
        <authorList>
            <person name="Li R."/>
            <person name="Bekaert M."/>
        </authorList>
    </citation>
    <scope>NUCLEOTIDE SEQUENCE [LARGE SCALE GENOMIC DNA]</scope>
    <source>
        <strain evidence="2">wild</strain>
    </source>
</reference>
<dbReference type="Proteomes" id="UP000507470">
    <property type="component" value="Unassembled WGS sequence"/>
</dbReference>
<evidence type="ECO:0000313" key="1">
    <source>
        <dbReference type="EMBL" id="CAC5417814.1"/>
    </source>
</evidence>
<organism evidence="1 2">
    <name type="scientific">Mytilus coruscus</name>
    <name type="common">Sea mussel</name>
    <dbReference type="NCBI Taxonomy" id="42192"/>
    <lineage>
        <taxon>Eukaryota</taxon>
        <taxon>Metazoa</taxon>
        <taxon>Spiralia</taxon>
        <taxon>Lophotrochozoa</taxon>
        <taxon>Mollusca</taxon>
        <taxon>Bivalvia</taxon>
        <taxon>Autobranchia</taxon>
        <taxon>Pteriomorphia</taxon>
        <taxon>Mytilida</taxon>
        <taxon>Mytiloidea</taxon>
        <taxon>Mytilidae</taxon>
        <taxon>Mytilinae</taxon>
        <taxon>Mytilus</taxon>
    </lineage>
</organism>
<accession>A0A6J8EAY2</accession>
<keyword evidence="2" id="KW-1185">Reference proteome</keyword>
<dbReference type="EMBL" id="CACVKT020008819">
    <property type="protein sequence ID" value="CAC5417814.1"/>
    <property type="molecule type" value="Genomic_DNA"/>
</dbReference>
<name>A0A6J8EAY2_MYTCO</name>
<evidence type="ECO:0000313" key="2">
    <source>
        <dbReference type="Proteomes" id="UP000507470"/>
    </source>
</evidence>
<proteinExistence type="predicted"/>
<gene>
    <name evidence="1" type="ORF">MCOR_50297</name>
</gene>